<gene>
    <name evidence="1" type="ORF">MA16_Dca023766</name>
</gene>
<sequence length="95" mass="10809">MAVCLYLEKDALLTDRPDPAVSRGRARGPHRKDLKAWVLHWFCRAGRSPSRSSITTVLPDTYAEFPIQLHEIHTDQTLIPILVSTRSTYLIPILN</sequence>
<proteinExistence type="predicted"/>
<evidence type="ECO:0000313" key="2">
    <source>
        <dbReference type="Proteomes" id="UP000233837"/>
    </source>
</evidence>
<dbReference type="AlphaFoldDB" id="A0A2I0X1A9"/>
<protein>
    <submittedName>
        <fullName evidence="1">Uncharacterized protein</fullName>
    </submittedName>
</protein>
<organism evidence="1 2">
    <name type="scientific">Dendrobium catenatum</name>
    <dbReference type="NCBI Taxonomy" id="906689"/>
    <lineage>
        <taxon>Eukaryota</taxon>
        <taxon>Viridiplantae</taxon>
        <taxon>Streptophyta</taxon>
        <taxon>Embryophyta</taxon>
        <taxon>Tracheophyta</taxon>
        <taxon>Spermatophyta</taxon>
        <taxon>Magnoliopsida</taxon>
        <taxon>Liliopsida</taxon>
        <taxon>Asparagales</taxon>
        <taxon>Orchidaceae</taxon>
        <taxon>Epidendroideae</taxon>
        <taxon>Malaxideae</taxon>
        <taxon>Dendrobiinae</taxon>
        <taxon>Dendrobium</taxon>
    </lineage>
</organism>
<reference evidence="1 2" key="1">
    <citation type="journal article" date="2016" name="Sci. Rep.">
        <title>The Dendrobium catenatum Lindl. genome sequence provides insights into polysaccharide synthase, floral development and adaptive evolution.</title>
        <authorList>
            <person name="Zhang G.Q."/>
            <person name="Xu Q."/>
            <person name="Bian C."/>
            <person name="Tsai W.C."/>
            <person name="Yeh C.M."/>
            <person name="Liu K.W."/>
            <person name="Yoshida K."/>
            <person name="Zhang L.S."/>
            <person name="Chang S.B."/>
            <person name="Chen F."/>
            <person name="Shi Y."/>
            <person name="Su Y.Y."/>
            <person name="Zhang Y.Q."/>
            <person name="Chen L.J."/>
            <person name="Yin Y."/>
            <person name="Lin M."/>
            <person name="Huang H."/>
            <person name="Deng H."/>
            <person name="Wang Z.W."/>
            <person name="Zhu S.L."/>
            <person name="Zhao X."/>
            <person name="Deng C."/>
            <person name="Niu S.C."/>
            <person name="Huang J."/>
            <person name="Wang M."/>
            <person name="Liu G.H."/>
            <person name="Yang H.J."/>
            <person name="Xiao X.J."/>
            <person name="Hsiao Y.Y."/>
            <person name="Wu W.L."/>
            <person name="Chen Y.Y."/>
            <person name="Mitsuda N."/>
            <person name="Ohme-Takagi M."/>
            <person name="Luo Y.B."/>
            <person name="Van de Peer Y."/>
            <person name="Liu Z.J."/>
        </authorList>
    </citation>
    <scope>NUCLEOTIDE SEQUENCE [LARGE SCALE GENOMIC DNA]</scope>
    <source>
        <tissue evidence="1">The whole plant</tissue>
    </source>
</reference>
<name>A0A2I0X1A9_9ASPA</name>
<keyword evidence="2" id="KW-1185">Reference proteome</keyword>
<evidence type="ECO:0000313" key="1">
    <source>
        <dbReference type="EMBL" id="PKU81708.1"/>
    </source>
</evidence>
<dbReference type="Proteomes" id="UP000233837">
    <property type="component" value="Unassembled WGS sequence"/>
</dbReference>
<accession>A0A2I0X1A9</accession>
<dbReference type="EMBL" id="KZ502224">
    <property type="protein sequence ID" value="PKU81708.1"/>
    <property type="molecule type" value="Genomic_DNA"/>
</dbReference>
<reference evidence="1 2" key="2">
    <citation type="journal article" date="2017" name="Nature">
        <title>The Apostasia genome and the evolution of orchids.</title>
        <authorList>
            <person name="Zhang G.Q."/>
            <person name="Liu K.W."/>
            <person name="Li Z."/>
            <person name="Lohaus R."/>
            <person name="Hsiao Y.Y."/>
            <person name="Niu S.C."/>
            <person name="Wang J.Y."/>
            <person name="Lin Y.C."/>
            <person name="Xu Q."/>
            <person name="Chen L.J."/>
            <person name="Yoshida K."/>
            <person name="Fujiwara S."/>
            <person name="Wang Z.W."/>
            <person name="Zhang Y.Q."/>
            <person name="Mitsuda N."/>
            <person name="Wang M."/>
            <person name="Liu G.H."/>
            <person name="Pecoraro L."/>
            <person name="Huang H.X."/>
            <person name="Xiao X.J."/>
            <person name="Lin M."/>
            <person name="Wu X.Y."/>
            <person name="Wu W.L."/>
            <person name="Chen Y.Y."/>
            <person name="Chang S.B."/>
            <person name="Sakamoto S."/>
            <person name="Ohme-Takagi M."/>
            <person name="Yagi M."/>
            <person name="Zeng S.J."/>
            <person name="Shen C.Y."/>
            <person name="Yeh C.M."/>
            <person name="Luo Y.B."/>
            <person name="Tsai W.C."/>
            <person name="Van de Peer Y."/>
            <person name="Liu Z.J."/>
        </authorList>
    </citation>
    <scope>NUCLEOTIDE SEQUENCE [LARGE SCALE GENOMIC DNA]</scope>
    <source>
        <tissue evidence="1">The whole plant</tissue>
    </source>
</reference>